<reference evidence="2 3" key="1">
    <citation type="submission" date="2012-03" db="EMBL/GenBank/DDBJ databases">
        <title>The Genome Sequence of Bartonella elizabethae F9251.</title>
        <authorList>
            <consortium name="The Broad Institute Genome Sequencing Platform"/>
            <consortium name="The Broad Institute Genome Sequencing Center for Infectious Disease"/>
            <person name="Feldgarden M."/>
            <person name="Kirby J."/>
            <person name="Kosoy M."/>
            <person name="Birtles R."/>
            <person name="Probert W.S."/>
            <person name="Chiaraviglio L."/>
            <person name="Young S.K."/>
            <person name="Zeng Q."/>
            <person name="Gargeya S."/>
            <person name="Fitzgerald M."/>
            <person name="Haas B."/>
            <person name="Abouelleil A."/>
            <person name="Alvarado L."/>
            <person name="Arachchi H.M."/>
            <person name="Berlin A."/>
            <person name="Chapman S.B."/>
            <person name="Gearin G."/>
            <person name="Goldberg J."/>
            <person name="Griggs A."/>
            <person name="Gujja S."/>
            <person name="Hansen M."/>
            <person name="Heiman D."/>
            <person name="Howarth C."/>
            <person name="Larimer J."/>
            <person name="Lui A."/>
            <person name="MacDonald P.J.P."/>
            <person name="McCowen C."/>
            <person name="Montmayeur A."/>
            <person name="Murphy C."/>
            <person name="Neiman D."/>
            <person name="Pearson M."/>
            <person name="Priest M."/>
            <person name="Roberts A."/>
            <person name="Saif S."/>
            <person name="Shea T."/>
            <person name="Sisk P."/>
            <person name="Stolte C."/>
            <person name="Sykes S."/>
            <person name="Wortman J."/>
            <person name="Nusbaum C."/>
            <person name="Birren B."/>
        </authorList>
    </citation>
    <scope>NUCLEOTIDE SEQUENCE [LARGE SCALE GENOMIC DNA]</scope>
    <source>
        <strain evidence="2 3">F9251</strain>
    </source>
</reference>
<evidence type="ECO:0000256" key="1">
    <source>
        <dbReference type="SAM" id="MobiDB-lite"/>
    </source>
</evidence>
<organism evidence="2 3">
    <name type="scientific">Bartonella elizabethae F9251 = ATCC 49927</name>
    <dbReference type="NCBI Taxonomy" id="1094555"/>
    <lineage>
        <taxon>Bacteria</taxon>
        <taxon>Pseudomonadati</taxon>
        <taxon>Pseudomonadota</taxon>
        <taxon>Alphaproteobacteria</taxon>
        <taxon>Hyphomicrobiales</taxon>
        <taxon>Bartonellaceae</taxon>
        <taxon>Bartonella</taxon>
    </lineage>
</organism>
<feature type="region of interest" description="Disordered" evidence="1">
    <location>
        <begin position="1"/>
        <end position="20"/>
    </location>
</feature>
<feature type="compositionally biased region" description="Polar residues" evidence="1">
    <location>
        <begin position="1"/>
        <end position="12"/>
    </location>
</feature>
<name>J1K705_BAREL</name>
<dbReference type="Proteomes" id="UP000008941">
    <property type="component" value="Unassembled WGS sequence"/>
</dbReference>
<proteinExistence type="predicted"/>
<dbReference type="EMBL" id="AIMF01000037">
    <property type="protein sequence ID" value="EJF93045.1"/>
    <property type="molecule type" value="Genomic_DNA"/>
</dbReference>
<evidence type="ECO:0000313" key="2">
    <source>
        <dbReference type="EMBL" id="EJF93045.1"/>
    </source>
</evidence>
<comment type="caution">
    <text evidence="2">The sequence shown here is derived from an EMBL/GenBank/DDBJ whole genome shotgun (WGS) entry which is preliminary data.</text>
</comment>
<gene>
    <name evidence="2" type="ORF">MEE_01506</name>
</gene>
<accession>J1K705</accession>
<evidence type="ECO:0000313" key="3">
    <source>
        <dbReference type="Proteomes" id="UP000008941"/>
    </source>
</evidence>
<dbReference type="HOGENOM" id="CLU_221593_0_0_5"/>
<sequence>MQTKNPQFQTKNPHFIDIAI</sequence>
<dbReference type="AlphaFoldDB" id="J1K705"/>
<protein>
    <submittedName>
        <fullName evidence="2">Uncharacterized protein</fullName>
    </submittedName>
</protein>
<feature type="non-terminal residue" evidence="2">
    <location>
        <position position="20"/>
    </location>
</feature>